<dbReference type="Proteomes" id="UP000006048">
    <property type="component" value="Chromosome"/>
</dbReference>
<keyword evidence="2" id="KW-1185">Reference proteome</keyword>
<sequence>MITTWLKMRTFIFALSGYRVIGLHFELFKPIFFTASIHMKNQNF</sequence>
<dbReference type="HOGENOM" id="CLU_3223483_0_0_12"/>
<accession>I4B9V2</accession>
<name>I4B9V2_TURPD</name>
<evidence type="ECO:0000313" key="1">
    <source>
        <dbReference type="EMBL" id="AFM14059.1"/>
    </source>
</evidence>
<protein>
    <submittedName>
        <fullName evidence="1">Uncharacterized protein</fullName>
    </submittedName>
</protein>
<dbReference type="KEGG" id="tpx:Turpa_3422"/>
<dbReference type="AlphaFoldDB" id="I4B9V2"/>
<evidence type="ECO:0000313" key="2">
    <source>
        <dbReference type="Proteomes" id="UP000006048"/>
    </source>
</evidence>
<proteinExistence type="predicted"/>
<reference evidence="1 2" key="1">
    <citation type="submission" date="2012-06" db="EMBL/GenBank/DDBJ databases">
        <title>The complete chromosome of genome of Turneriella parva DSM 21527.</title>
        <authorList>
            <consortium name="US DOE Joint Genome Institute (JGI-PGF)"/>
            <person name="Lucas S."/>
            <person name="Han J."/>
            <person name="Lapidus A."/>
            <person name="Bruce D."/>
            <person name="Goodwin L."/>
            <person name="Pitluck S."/>
            <person name="Peters L."/>
            <person name="Kyrpides N."/>
            <person name="Mavromatis K."/>
            <person name="Ivanova N."/>
            <person name="Mikhailova N."/>
            <person name="Chertkov O."/>
            <person name="Detter J.C."/>
            <person name="Tapia R."/>
            <person name="Han C."/>
            <person name="Land M."/>
            <person name="Hauser L."/>
            <person name="Markowitz V."/>
            <person name="Cheng J.-F."/>
            <person name="Hugenholtz P."/>
            <person name="Woyke T."/>
            <person name="Wu D."/>
            <person name="Gronow S."/>
            <person name="Wellnitz S."/>
            <person name="Brambilla E."/>
            <person name="Klenk H.-P."/>
            <person name="Eisen J.A."/>
        </authorList>
    </citation>
    <scope>NUCLEOTIDE SEQUENCE [LARGE SCALE GENOMIC DNA]</scope>
    <source>
        <strain evidence="2">ATCC BAA-1111 / DSM 21527 / NCTC 11395 / H</strain>
    </source>
</reference>
<dbReference type="EMBL" id="CP002959">
    <property type="protein sequence ID" value="AFM14059.1"/>
    <property type="molecule type" value="Genomic_DNA"/>
</dbReference>
<organism evidence="1 2">
    <name type="scientific">Turneriella parva (strain ATCC BAA-1111 / DSM 21527 / NCTC 11395 / H)</name>
    <name type="common">Leptospira parva</name>
    <dbReference type="NCBI Taxonomy" id="869212"/>
    <lineage>
        <taxon>Bacteria</taxon>
        <taxon>Pseudomonadati</taxon>
        <taxon>Spirochaetota</taxon>
        <taxon>Spirochaetia</taxon>
        <taxon>Leptospirales</taxon>
        <taxon>Leptospiraceae</taxon>
        <taxon>Turneriella</taxon>
    </lineage>
</organism>
<gene>
    <name evidence="1" type="ordered locus">Turpa_3422</name>
</gene>